<gene>
    <name evidence="1" type="ORF">MOV92_10815</name>
</gene>
<evidence type="ECO:0000313" key="1">
    <source>
        <dbReference type="EMBL" id="UNP31701.1"/>
    </source>
</evidence>
<reference evidence="1 2" key="1">
    <citation type="submission" date="2022-03" db="EMBL/GenBank/DDBJ databases">
        <title>Complete genome sequence of Lysobacter capsici VKM B-2533 and Lysobacter gummosus 10.1.1, promising sources of lytic agents.</title>
        <authorList>
            <person name="Tarlachkov S.V."/>
            <person name="Kudryakova I.V."/>
            <person name="Afoshin A.S."/>
            <person name="Leontyevskaya E.A."/>
            <person name="Leontyevskaya N.V."/>
        </authorList>
    </citation>
    <scope>NUCLEOTIDE SEQUENCE [LARGE SCALE GENOMIC DNA]</scope>
    <source>
        <strain evidence="1 2">10.1.1</strain>
    </source>
</reference>
<dbReference type="InterPro" id="IPR032710">
    <property type="entry name" value="NTF2-like_dom_sf"/>
</dbReference>
<sequence length="186" mass="20001">MTHAQRFADTGRLGPGRRASLAKIRRFGGPGERGQAGMGALAARVLRAMWLPALLALLAACGPSAPPEQRLRAAMEQLQGSIEKRDASAIDAQLSKDFVGPDGLDRASARRLAAASFLRYRDVGIKIVGLEVNLQPGHATVRFNAALSGGSGQVLPDAAQLYEVQTGWREEDGEWRMTSAQWTPRL</sequence>
<proteinExistence type="predicted"/>
<protein>
    <submittedName>
        <fullName evidence="1">Nuclear transport factor 2 family protein</fullName>
    </submittedName>
</protein>
<dbReference type="EMBL" id="CP093547">
    <property type="protein sequence ID" value="UNP31701.1"/>
    <property type="molecule type" value="Genomic_DNA"/>
</dbReference>
<accession>A0ABY3XJA2</accession>
<name>A0ABY3XJA2_9GAMM</name>
<evidence type="ECO:0000313" key="2">
    <source>
        <dbReference type="Proteomes" id="UP000829194"/>
    </source>
</evidence>
<dbReference type="Proteomes" id="UP000829194">
    <property type="component" value="Chromosome"/>
</dbReference>
<dbReference type="Gene3D" id="3.10.450.50">
    <property type="match status" value="1"/>
</dbReference>
<dbReference type="RefSeq" id="WP_057942814.1">
    <property type="nucleotide sequence ID" value="NZ_CP011131.1"/>
</dbReference>
<organism evidence="1 2">
    <name type="scientific">Lysobacter gummosus</name>
    <dbReference type="NCBI Taxonomy" id="262324"/>
    <lineage>
        <taxon>Bacteria</taxon>
        <taxon>Pseudomonadati</taxon>
        <taxon>Pseudomonadota</taxon>
        <taxon>Gammaproteobacteria</taxon>
        <taxon>Lysobacterales</taxon>
        <taxon>Lysobacteraceae</taxon>
        <taxon>Lysobacter</taxon>
    </lineage>
</organism>
<keyword evidence="2" id="KW-1185">Reference proteome</keyword>
<dbReference type="SUPFAM" id="SSF54427">
    <property type="entry name" value="NTF2-like"/>
    <property type="match status" value="1"/>
</dbReference>